<dbReference type="GO" id="GO:0015031">
    <property type="term" value="P:protein transport"/>
    <property type="evidence" value="ECO:0007669"/>
    <property type="project" value="UniProtKB-UniRule"/>
</dbReference>
<dbReference type="InterPro" id="IPR006260">
    <property type="entry name" value="TonB/TolA_C"/>
</dbReference>
<evidence type="ECO:0000256" key="8">
    <source>
        <dbReference type="ARBA" id="ARBA00022989"/>
    </source>
</evidence>
<feature type="transmembrane region" description="Helical" evidence="10">
    <location>
        <begin position="50"/>
        <end position="69"/>
    </location>
</feature>
<dbReference type="InterPro" id="IPR051045">
    <property type="entry name" value="TonB-dependent_transducer"/>
</dbReference>
<keyword evidence="9 10" id="KW-0472">Membrane</keyword>
<evidence type="ECO:0000313" key="13">
    <source>
        <dbReference type="EMBL" id="BAV65127.1"/>
    </source>
</evidence>
<dbReference type="EMBL" id="AP017655">
    <property type="protein sequence ID" value="BAV65127.1"/>
    <property type="molecule type" value="Genomic_DNA"/>
</dbReference>
<evidence type="ECO:0000256" key="10">
    <source>
        <dbReference type="RuleBase" id="RU362123"/>
    </source>
</evidence>
<dbReference type="AlphaFoldDB" id="A0A1E1F3P4"/>
<name>A0A1E1F3P4_9SPHN</name>
<proteinExistence type="inferred from homology"/>
<protein>
    <recommendedName>
        <fullName evidence="10">Protein TonB</fullName>
    </recommendedName>
</protein>
<accession>A0A1E1F3P4</accession>
<evidence type="ECO:0000256" key="4">
    <source>
        <dbReference type="ARBA" id="ARBA00022475"/>
    </source>
</evidence>
<evidence type="ECO:0000256" key="5">
    <source>
        <dbReference type="ARBA" id="ARBA00022519"/>
    </source>
</evidence>
<dbReference type="Gene3D" id="3.30.1150.10">
    <property type="match status" value="1"/>
</dbReference>
<evidence type="ECO:0000256" key="9">
    <source>
        <dbReference type="ARBA" id="ARBA00023136"/>
    </source>
</evidence>
<comment type="similarity">
    <text evidence="2 10">Belongs to the TonB family.</text>
</comment>
<keyword evidence="6 10" id="KW-0812">Transmembrane</keyword>
<dbReference type="KEGG" id="sclo:SCLO_1020870"/>
<keyword evidence="4 10" id="KW-1003">Cell membrane</keyword>
<keyword evidence="8 10" id="KW-1133">Transmembrane helix</keyword>
<sequence>MSAMTVRTVGRTAGGAGLRGLWSKVSAGGGGALPDYRGDAGYRGGRRSPAGIGGAIMVHAVVVGAILLMPKELIEPFVPTTLIGTNIPLTPPPPEATPPQKEEIKPTRPAIDRSTAPETIIPPRGANDMVTGTEGPMQVDGGAQDGGSVIRPIDPPPLPLFVDAAVDPRALAAFQPDYPGTMIRQGLEGSVKVRVTIDAKGRVTDIERLSASDDAFWLATQRHALRKWRFVPATRDGVAVPSSKVLTVHFRLRDN</sequence>
<dbReference type="RefSeq" id="WP_231923220.1">
    <property type="nucleotide sequence ID" value="NZ_AP017655.1"/>
</dbReference>
<dbReference type="GO" id="GO:0055085">
    <property type="term" value="P:transmembrane transport"/>
    <property type="evidence" value="ECO:0007669"/>
    <property type="project" value="InterPro"/>
</dbReference>
<evidence type="ECO:0000256" key="7">
    <source>
        <dbReference type="ARBA" id="ARBA00022927"/>
    </source>
</evidence>
<dbReference type="SUPFAM" id="SSF74653">
    <property type="entry name" value="TolA/TonB C-terminal domain"/>
    <property type="match status" value="1"/>
</dbReference>
<dbReference type="GO" id="GO:0031992">
    <property type="term" value="F:energy transducer activity"/>
    <property type="evidence" value="ECO:0007669"/>
    <property type="project" value="InterPro"/>
</dbReference>
<feature type="domain" description="TonB C-terminal" evidence="12">
    <location>
        <begin position="163"/>
        <end position="255"/>
    </location>
</feature>
<evidence type="ECO:0000313" key="14">
    <source>
        <dbReference type="Proteomes" id="UP000218272"/>
    </source>
</evidence>
<comment type="subcellular location">
    <subcellularLocation>
        <location evidence="1 10">Cell inner membrane</location>
        <topology evidence="1 10">Single-pass membrane protein</topology>
        <orientation evidence="1 10">Periplasmic side</orientation>
    </subcellularLocation>
</comment>
<organism evidence="13 14">
    <name type="scientific">Sphingobium cloacae</name>
    <dbReference type="NCBI Taxonomy" id="120107"/>
    <lineage>
        <taxon>Bacteria</taxon>
        <taxon>Pseudomonadati</taxon>
        <taxon>Pseudomonadota</taxon>
        <taxon>Alphaproteobacteria</taxon>
        <taxon>Sphingomonadales</taxon>
        <taxon>Sphingomonadaceae</taxon>
        <taxon>Sphingobium</taxon>
    </lineage>
</organism>
<dbReference type="PANTHER" id="PTHR33446">
    <property type="entry name" value="PROTEIN TONB-RELATED"/>
    <property type="match status" value="1"/>
</dbReference>
<keyword evidence="10" id="KW-0735">Signal-anchor</keyword>
<keyword evidence="5 10" id="KW-0997">Cell inner membrane</keyword>
<evidence type="ECO:0000259" key="12">
    <source>
        <dbReference type="PROSITE" id="PS52015"/>
    </source>
</evidence>
<evidence type="ECO:0000256" key="11">
    <source>
        <dbReference type="SAM" id="MobiDB-lite"/>
    </source>
</evidence>
<dbReference type="Pfam" id="PF03544">
    <property type="entry name" value="TonB_C"/>
    <property type="match status" value="1"/>
</dbReference>
<keyword evidence="3 10" id="KW-0813">Transport</keyword>
<dbReference type="Proteomes" id="UP000218272">
    <property type="component" value="Chromosome SCLO_1"/>
</dbReference>
<evidence type="ECO:0000256" key="3">
    <source>
        <dbReference type="ARBA" id="ARBA00022448"/>
    </source>
</evidence>
<dbReference type="PANTHER" id="PTHR33446:SF14">
    <property type="entry name" value="PROTEIN TONB"/>
    <property type="match status" value="1"/>
</dbReference>
<dbReference type="GO" id="GO:0005886">
    <property type="term" value="C:plasma membrane"/>
    <property type="evidence" value="ECO:0007669"/>
    <property type="project" value="UniProtKB-SubCell"/>
</dbReference>
<dbReference type="NCBIfam" id="TIGR01352">
    <property type="entry name" value="tonB_Cterm"/>
    <property type="match status" value="1"/>
</dbReference>
<dbReference type="PROSITE" id="PS52015">
    <property type="entry name" value="TONB_CTD"/>
    <property type="match status" value="1"/>
</dbReference>
<keyword evidence="7 10" id="KW-0653">Protein transport</keyword>
<evidence type="ECO:0000256" key="2">
    <source>
        <dbReference type="ARBA" id="ARBA00006555"/>
    </source>
</evidence>
<dbReference type="GO" id="GO:0015891">
    <property type="term" value="P:siderophore transport"/>
    <property type="evidence" value="ECO:0007669"/>
    <property type="project" value="InterPro"/>
</dbReference>
<feature type="region of interest" description="Disordered" evidence="11">
    <location>
        <begin position="89"/>
        <end position="126"/>
    </location>
</feature>
<dbReference type="PRINTS" id="PR01374">
    <property type="entry name" value="TONBPROTEIN"/>
</dbReference>
<gene>
    <name evidence="13" type="ORF">SCLO_1020870</name>
</gene>
<dbReference type="InterPro" id="IPR037682">
    <property type="entry name" value="TonB_C"/>
</dbReference>
<dbReference type="GO" id="GO:0030288">
    <property type="term" value="C:outer membrane-bounded periplasmic space"/>
    <property type="evidence" value="ECO:0007669"/>
    <property type="project" value="InterPro"/>
</dbReference>
<evidence type="ECO:0000256" key="1">
    <source>
        <dbReference type="ARBA" id="ARBA00004383"/>
    </source>
</evidence>
<comment type="function">
    <text evidence="10">Interacts with outer membrane receptor proteins that carry out high-affinity binding and energy dependent uptake into the periplasmic space of specific substrates. It could act to transduce energy from the cytoplasmic membrane to specific energy-requiring processes in the outer membrane, resulting in the release into the periplasm of ligands bound by these outer membrane proteins.</text>
</comment>
<dbReference type="InterPro" id="IPR003538">
    <property type="entry name" value="TonB"/>
</dbReference>
<keyword evidence="14" id="KW-1185">Reference proteome</keyword>
<reference evidence="13 14" key="1">
    <citation type="submission" date="2016-10" db="EMBL/GenBank/DDBJ databases">
        <title>Complete Genome Sequence of the Nonylphenol-Degrading Bacterium Sphingobium cloacae JCM 10874T.</title>
        <authorList>
            <person name="Ootsuka M."/>
            <person name="Nishizawa T."/>
            <person name="Ohta H."/>
        </authorList>
    </citation>
    <scope>NUCLEOTIDE SEQUENCE [LARGE SCALE GENOMIC DNA]</scope>
    <source>
        <strain evidence="13 14">JCM 10874</strain>
    </source>
</reference>
<evidence type="ECO:0000256" key="6">
    <source>
        <dbReference type="ARBA" id="ARBA00022692"/>
    </source>
</evidence>